<gene>
    <name evidence="2" type="ORF">LF1_37870</name>
</gene>
<evidence type="ECO:0000256" key="1">
    <source>
        <dbReference type="SAM" id="Phobius"/>
    </source>
</evidence>
<proteinExistence type="predicted"/>
<reference evidence="2 3" key="1">
    <citation type="submission" date="2019-08" db="EMBL/GenBank/DDBJ databases">
        <title>Deep-cultivation of Planctomycetes and their phenomic and genomic characterization uncovers novel biology.</title>
        <authorList>
            <person name="Wiegand S."/>
            <person name="Jogler M."/>
            <person name="Boedeker C."/>
            <person name="Pinto D."/>
            <person name="Vollmers J."/>
            <person name="Rivas-Marin E."/>
            <person name="Kohn T."/>
            <person name="Peeters S.H."/>
            <person name="Heuer A."/>
            <person name="Rast P."/>
            <person name="Oberbeckmann S."/>
            <person name="Bunk B."/>
            <person name="Jeske O."/>
            <person name="Meyerdierks A."/>
            <person name="Storesund J.E."/>
            <person name="Kallscheuer N."/>
            <person name="Luecker S."/>
            <person name="Lage O.M."/>
            <person name="Pohl T."/>
            <person name="Merkel B.J."/>
            <person name="Hornburger P."/>
            <person name="Mueller R.-W."/>
            <person name="Bruemmer F."/>
            <person name="Labrenz M."/>
            <person name="Spormann A.M."/>
            <person name="Op Den Camp H."/>
            <person name="Overmann J."/>
            <person name="Amann R."/>
            <person name="Jetten M.S.M."/>
            <person name="Mascher T."/>
            <person name="Medema M.H."/>
            <person name="Devos D.P."/>
            <person name="Kaster A.-K."/>
            <person name="Ovreas L."/>
            <person name="Rohde M."/>
            <person name="Galperin M.Y."/>
            <person name="Jogler C."/>
        </authorList>
    </citation>
    <scope>NUCLEOTIDE SEQUENCE [LARGE SCALE GENOMIC DNA]</scope>
    <source>
        <strain evidence="2 3">LF1</strain>
    </source>
</reference>
<dbReference type="Proteomes" id="UP000322699">
    <property type="component" value="Unassembled WGS sequence"/>
</dbReference>
<dbReference type="RefSeq" id="WP_068263398.1">
    <property type="nucleotide sequence ID" value="NZ_LWSK01000047.1"/>
</dbReference>
<dbReference type="Pfam" id="PF07963">
    <property type="entry name" value="N_methyl"/>
    <property type="match status" value="1"/>
</dbReference>
<dbReference type="InterPro" id="IPR012902">
    <property type="entry name" value="N_methyl_site"/>
</dbReference>
<comment type="caution">
    <text evidence="2">The sequence shown here is derived from an EMBL/GenBank/DDBJ whole genome shotgun (WGS) entry which is preliminary data.</text>
</comment>
<keyword evidence="1" id="KW-1133">Transmembrane helix</keyword>
<dbReference type="NCBIfam" id="TIGR02532">
    <property type="entry name" value="IV_pilin_GFxxxE"/>
    <property type="match status" value="1"/>
</dbReference>
<keyword evidence="1" id="KW-0812">Transmembrane</keyword>
<accession>A0A5B1CLT2</accession>
<keyword evidence="1" id="KW-0472">Membrane</keyword>
<evidence type="ECO:0000313" key="3">
    <source>
        <dbReference type="Proteomes" id="UP000322699"/>
    </source>
</evidence>
<name>A0A5B1CLT2_9BACT</name>
<organism evidence="2 3">
    <name type="scientific">Rubripirellula obstinata</name>
    <dbReference type="NCBI Taxonomy" id="406547"/>
    <lineage>
        <taxon>Bacteria</taxon>
        <taxon>Pseudomonadati</taxon>
        <taxon>Planctomycetota</taxon>
        <taxon>Planctomycetia</taxon>
        <taxon>Pirellulales</taxon>
        <taxon>Pirellulaceae</taxon>
        <taxon>Rubripirellula</taxon>
    </lineage>
</organism>
<keyword evidence="3" id="KW-1185">Reference proteome</keyword>
<sequence length="164" mass="18027">MTVVGKERLGADRQAYTLLEMVVVLSLMGMLLGGTVMLMTVIRQSERDAAKALLHRREIVRFADELRGDVLVASDVQIADDQVTIEQSTRDKTIVYQADGLTMISRSVSSGADSGISNDTYTVGQRSEFSSTSYLDRDGLVWTLTATDRPDLAIEILALRGARR</sequence>
<dbReference type="OrthoDB" id="283707at2"/>
<dbReference type="EMBL" id="VRLW01000001">
    <property type="protein sequence ID" value="KAA1261241.1"/>
    <property type="molecule type" value="Genomic_DNA"/>
</dbReference>
<evidence type="ECO:0000313" key="2">
    <source>
        <dbReference type="EMBL" id="KAA1261241.1"/>
    </source>
</evidence>
<evidence type="ECO:0008006" key="4">
    <source>
        <dbReference type="Google" id="ProtNLM"/>
    </source>
</evidence>
<dbReference type="AlphaFoldDB" id="A0A5B1CLT2"/>
<feature type="transmembrane region" description="Helical" evidence="1">
    <location>
        <begin position="22"/>
        <end position="42"/>
    </location>
</feature>
<protein>
    <recommendedName>
        <fullName evidence="4">Prepilin-type N-terminal cleavage/methylation domain-containing protein</fullName>
    </recommendedName>
</protein>